<reference evidence="3" key="2">
    <citation type="journal article" date="2021" name="PeerJ">
        <title>Extensive microbial diversity within the chicken gut microbiome revealed by metagenomics and culture.</title>
        <authorList>
            <person name="Gilroy R."/>
            <person name="Ravi A."/>
            <person name="Getino M."/>
            <person name="Pursley I."/>
            <person name="Horton D.L."/>
            <person name="Alikhan N.F."/>
            <person name="Baker D."/>
            <person name="Gharbi K."/>
            <person name="Hall N."/>
            <person name="Watson M."/>
            <person name="Adriaenssens E.M."/>
            <person name="Foster-Nyarko E."/>
            <person name="Jarju S."/>
            <person name="Secka A."/>
            <person name="Antonio M."/>
            <person name="Oren A."/>
            <person name="Chaudhuri R.R."/>
            <person name="La Ragione R."/>
            <person name="Hildebrand F."/>
            <person name="Pallen M.J."/>
        </authorList>
    </citation>
    <scope>NUCLEOTIDE SEQUENCE</scope>
    <source>
        <strain evidence="3">8207</strain>
    </source>
</reference>
<proteinExistence type="predicted"/>
<keyword evidence="2" id="KW-1133">Transmembrane helix</keyword>
<dbReference type="AlphaFoldDB" id="A0A9D9DCP5"/>
<evidence type="ECO:0000313" key="3">
    <source>
        <dbReference type="EMBL" id="MBO8425327.1"/>
    </source>
</evidence>
<organism evidence="3 4">
    <name type="scientific">Candidatus Enterousia avistercoris</name>
    <dbReference type="NCBI Taxonomy" id="2840788"/>
    <lineage>
        <taxon>Bacteria</taxon>
        <taxon>Pseudomonadati</taxon>
        <taxon>Pseudomonadota</taxon>
        <taxon>Alphaproteobacteria</taxon>
        <taxon>Candidatus Enterousia</taxon>
    </lineage>
</organism>
<feature type="transmembrane region" description="Helical" evidence="2">
    <location>
        <begin position="53"/>
        <end position="78"/>
    </location>
</feature>
<dbReference type="EMBL" id="JADINC010000039">
    <property type="protein sequence ID" value="MBO8425327.1"/>
    <property type="molecule type" value="Genomic_DNA"/>
</dbReference>
<evidence type="ECO:0000256" key="1">
    <source>
        <dbReference type="SAM" id="MobiDB-lite"/>
    </source>
</evidence>
<feature type="transmembrane region" description="Helical" evidence="2">
    <location>
        <begin position="12"/>
        <end position="33"/>
    </location>
</feature>
<evidence type="ECO:0000313" key="4">
    <source>
        <dbReference type="Proteomes" id="UP000823630"/>
    </source>
</evidence>
<accession>A0A9D9DCP5</accession>
<dbReference type="Proteomes" id="UP000823630">
    <property type="component" value="Unassembled WGS sequence"/>
</dbReference>
<keyword evidence="2" id="KW-0472">Membrane</keyword>
<gene>
    <name evidence="3" type="ORF">IAC69_02495</name>
</gene>
<comment type="caution">
    <text evidence="3">The sequence shown here is derived from an EMBL/GenBank/DDBJ whole genome shotgun (WGS) entry which is preliminary data.</text>
</comment>
<feature type="compositionally biased region" description="Pro residues" evidence="1">
    <location>
        <begin position="103"/>
        <end position="117"/>
    </location>
</feature>
<name>A0A9D9DCP5_9PROT</name>
<evidence type="ECO:0000256" key="2">
    <source>
        <dbReference type="SAM" id="Phobius"/>
    </source>
</evidence>
<feature type="region of interest" description="Disordered" evidence="1">
    <location>
        <begin position="98"/>
        <end position="123"/>
    </location>
</feature>
<reference evidence="3" key="1">
    <citation type="submission" date="2020-10" db="EMBL/GenBank/DDBJ databases">
        <authorList>
            <person name="Gilroy R."/>
        </authorList>
    </citation>
    <scope>NUCLEOTIDE SEQUENCE</scope>
    <source>
        <strain evidence="3">8207</strain>
    </source>
</reference>
<protein>
    <submittedName>
        <fullName evidence="3">Uncharacterized protein</fullName>
    </submittedName>
</protein>
<feature type="compositionally biased region" description="Polar residues" evidence="1">
    <location>
        <begin position="155"/>
        <end position="173"/>
    </location>
</feature>
<keyword evidence="2" id="KW-0812">Transmembrane</keyword>
<sequence>MKRILNFFQTHRYAFIWTACYVFIMWAILLFLFNFDMFSGANWIRLAHSKLVGFPGFVFGILILAAIPLYIATTLIVVRNKSPLVKIKLPKFLQPVPASAPEKPTPTPEPTTAPAPSPEKKIPDTVPAELRVAYIRALDHMGNIQTSAFDLSNMTNSQKSVSTPDTPTQSTNELPLPSDFELPNEDFLSEPEMPNFSPMFQDLDFDSPSTPPSSGVPSISEQSPTPDNAITQYLAEHGKNYTIENGIVITDRDAIAIHDDPDFWIADDVNWFAAGQQKPSPIDALLSISAARGVRPVLYLAQTNILDLDARRAQWRQAGITTITDLSELN</sequence>
<feature type="region of interest" description="Disordered" evidence="1">
    <location>
        <begin position="155"/>
        <end position="225"/>
    </location>
</feature>